<gene>
    <name evidence="1" type="ORF">U27_04739</name>
</gene>
<evidence type="ECO:0000313" key="1">
    <source>
        <dbReference type="EMBL" id="GAK57772.1"/>
    </source>
</evidence>
<dbReference type="EMBL" id="DF820466">
    <property type="protein sequence ID" value="GAK57772.1"/>
    <property type="molecule type" value="Genomic_DNA"/>
</dbReference>
<organism evidence="1">
    <name type="scientific">Vecturithrix granuli</name>
    <dbReference type="NCBI Taxonomy" id="1499967"/>
    <lineage>
        <taxon>Bacteria</taxon>
        <taxon>Candidatus Moduliflexota</taxon>
        <taxon>Candidatus Vecturitrichia</taxon>
        <taxon>Candidatus Vecturitrichales</taxon>
        <taxon>Candidatus Vecturitrichaceae</taxon>
        <taxon>Candidatus Vecturithrix</taxon>
    </lineage>
</organism>
<sequence>MAIEDTLVAKYANQPVVFIEYDVDSSLFSSRQSRWWAASTGGVVSLPLVMIDSGNAISNGYEDFATKYSAMVDASLARPAQATLTASSQRIGDTLQFSVQLTNQSGVTLGTSNSATVWAIVYEMFTTAPGATERLTKRYVRAAVSQAITSDLANGATRTFTITTPTLSGVVWTNLQWIVLADYLPAGSSGAYDMLQATSSLGQSNAYLLWTR</sequence>
<reference evidence="1" key="1">
    <citation type="journal article" date="2015" name="PeerJ">
        <title>First genomic representation of candidate bacterial phylum KSB3 points to enhanced environmental sensing as a trigger of wastewater bulking.</title>
        <authorList>
            <person name="Sekiguchi Y."/>
            <person name="Ohashi A."/>
            <person name="Parks D.H."/>
            <person name="Yamauchi T."/>
            <person name="Tyson G.W."/>
            <person name="Hugenholtz P."/>
        </authorList>
    </citation>
    <scope>NUCLEOTIDE SEQUENCE [LARGE SCALE GENOMIC DNA]</scope>
</reference>
<proteinExistence type="predicted"/>
<evidence type="ECO:0000313" key="2">
    <source>
        <dbReference type="Proteomes" id="UP000030661"/>
    </source>
</evidence>
<dbReference type="AlphaFoldDB" id="A0A081BZL7"/>
<keyword evidence="2" id="KW-1185">Reference proteome</keyword>
<dbReference type="Proteomes" id="UP000030661">
    <property type="component" value="Unassembled WGS sequence"/>
</dbReference>
<protein>
    <submittedName>
        <fullName evidence="1">Uncharacterized protein</fullName>
    </submittedName>
</protein>
<accession>A0A081BZL7</accession>
<name>A0A081BZL7_VECG1</name>
<dbReference type="HOGENOM" id="CLU_1297773_0_0_0"/>